<geneLocation type="plasmid" evidence="2">
    <name>pCFSAN001015</name>
</geneLocation>
<reference evidence="2" key="3">
    <citation type="submission" date="2021-05" db="EMBL/GenBank/DDBJ databases">
        <title>Whole genome PacBio Sequel sequence of Salmonella enterica subsp. enterica.</title>
        <authorList>
            <person name="Hoffmann M."/>
            <person name="Balkey M."/>
            <person name="Luo Y."/>
        </authorList>
    </citation>
    <scope>NUCLEOTIDE SEQUENCE</scope>
    <source>
        <plasmid evidence="2">pCFSAN001015</plasmid>
    </source>
</reference>
<proteinExistence type="predicted"/>
<evidence type="ECO:0000313" key="2">
    <source>
        <dbReference type="EMBL" id="QVP52762.1"/>
    </source>
</evidence>
<protein>
    <submittedName>
        <fullName evidence="1">Uncharacterized protein</fullName>
    </submittedName>
</protein>
<accession>A0A5Y2S6Z3</accession>
<dbReference type="EMBL" id="CP074597">
    <property type="protein sequence ID" value="QVP52762.1"/>
    <property type="molecule type" value="Genomic_DNA"/>
</dbReference>
<reference evidence="1" key="2">
    <citation type="submission" date="2019-07" db="EMBL/GenBank/DDBJ databases">
        <authorList>
            <person name="Ashton P.M."/>
            <person name="Dallman T."/>
            <person name="Nair S."/>
            <person name="De Pinna E."/>
            <person name="Peters T."/>
            <person name="Grant K."/>
        </authorList>
    </citation>
    <scope>NUCLEOTIDE SEQUENCE [LARGE SCALE GENOMIC DNA]</scope>
    <source>
        <strain evidence="1">107213</strain>
    </source>
</reference>
<dbReference type="AlphaFoldDB" id="A0A5Y2S6Z3"/>
<keyword evidence="2" id="KW-0614">Plasmid</keyword>
<sequence>MSGSYISVKSIPFLLILTICSCAQYDAKKDNCQYINGTCYTHDYNAITNGEGVDMTTPMTKPYQSDTLHAIKPNNPEHKEKKLF</sequence>
<dbReference type="Proteomes" id="UP000839746">
    <property type="component" value="Unassembled WGS sequence"/>
</dbReference>
<name>A0A5Y2S6Z3_SALER</name>
<reference evidence="2" key="1">
    <citation type="submission" date="2018-07" db="EMBL/GenBank/DDBJ databases">
        <authorList>
            <consortium name="GenomeTrakr network: Whole genome sequencing for foodborne pathogen traceback"/>
        </authorList>
    </citation>
    <scope>NUCLEOTIDE SEQUENCE</scope>
    <source>
        <plasmid evidence="2">pCFSAN001015</plasmid>
    </source>
</reference>
<organism evidence="1">
    <name type="scientific">Salmonella enterica subsp. salamae</name>
    <dbReference type="NCBI Taxonomy" id="59202"/>
    <lineage>
        <taxon>Bacteria</taxon>
        <taxon>Pseudomonadati</taxon>
        <taxon>Pseudomonadota</taxon>
        <taxon>Gammaproteobacteria</taxon>
        <taxon>Enterobacterales</taxon>
        <taxon>Enterobacteriaceae</taxon>
        <taxon>Salmonella</taxon>
    </lineage>
</organism>
<gene>
    <name evidence="2" type="ORF">AIT66_24675</name>
    <name evidence="1" type="ORF">FNN84_22160</name>
</gene>
<dbReference type="EMBL" id="AAILSQ010000033">
    <property type="protein sequence ID" value="ECF6053874.1"/>
    <property type="molecule type" value="Genomic_DNA"/>
</dbReference>
<evidence type="ECO:0000313" key="1">
    <source>
        <dbReference type="EMBL" id="ECF6053874.1"/>
    </source>
</evidence>